<sequence>MSDDKNEAKGARVADANNFDDLMNEPKPVLVDFFATWCGPCQMMLPVIEEIADEEDEKTFIVAKLDIDLAPDIAAKYNVMSVPTFIIFKEGKEVDRLMGAMPKDAILEKIKSHI</sequence>
<dbReference type="PIRSF" id="PIRSF000077">
    <property type="entry name" value="Thioredoxin"/>
    <property type="match status" value="1"/>
</dbReference>
<dbReference type="CDD" id="cd02947">
    <property type="entry name" value="TRX_family"/>
    <property type="match status" value="1"/>
</dbReference>
<keyword evidence="4 9" id="KW-1015">Disulfide bond</keyword>
<evidence type="ECO:0000313" key="12">
    <source>
        <dbReference type="Proteomes" id="UP000178583"/>
    </source>
</evidence>
<dbReference type="STRING" id="1797472.A2215_04515"/>
<evidence type="ECO:0000259" key="10">
    <source>
        <dbReference type="PROSITE" id="PS51352"/>
    </source>
</evidence>
<dbReference type="GO" id="GO:0005737">
    <property type="term" value="C:cytoplasm"/>
    <property type="evidence" value="ECO:0007669"/>
    <property type="project" value="TreeGrafter"/>
</dbReference>
<dbReference type="GO" id="GO:0015035">
    <property type="term" value="F:protein-disulfide reductase activity"/>
    <property type="evidence" value="ECO:0007669"/>
    <property type="project" value="UniProtKB-UniRule"/>
</dbReference>
<evidence type="ECO:0000256" key="3">
    <source>
        <dbReference type="ARBA" id="ARBA00022982"/>
    </source>
</evidence>
<evidence type="ECO:0000256" key="4">
    <source>
        <dbReference type="ARBA" id="ARBA00023157"/>
    </source>
</evidence>
<dbReference type="FunFam" id="3.40.30.10:FF:000001">
    <property type="entry name" value="Thioredoxin"/>
    <property type="match status" value="1"/>
</dbReference>
<dbReference type="Pfam" id="PF00085">
    <property type="entry name" value="Thioredoxin"/>
    <property type="match status" value="1"/>
</dbReference>
<evidence type="ECO:0000256" key="9">
    <source>
        <dbReference type="PIRSR" id="PIRSR000077-4"/>
    </source>
</evidence>
<accession>A0A1F5E3J9</accession>
<protein>
    <recommendedName>
        <fullName evidence="6 7">Thioredoxin</fullName>
    </recommendedName>
</protein>
<dbReference type="PROSITE" id="PS00194">
    <property type="entry name" value="THIOREDOXIN_1"/>
    <property type="match status" value="1"/>
</dbReference>
<dbReference type="InterPro" id="IPR005746">
    <property type="entry name" value="Thioredoxin"/>
</dbReference>
<keyword evidence="5 9" id="KW-0676">Redox-active center</keyword>
<keyword evidence="2" id="KW-0813">Transport</keyword>
<feature type="site" description="Contributes to redox potential value" evidence="8">
    <location>
        <position position="40"/>
    </location>
</feature>
<reference evidence="11 12" key="1">
    <citation type="journal article" date="2016" name="Nat. Commun.">
        <title>Thousands of microbial genomes shed light on interconnected biogeochemical processes in an aquifer system.</title>
        <authorList>
            <person name="Anantharaman K."/>
            <person name="Brown C.T."/>
            <person name="Hug L.A."/>
            <person name="Sharon I."/>
            <person name="Castelle C.J."/>
            <person name="Probst A.J."/>
            <person name="Thomas B.C."/>
            <person name="Singh A."/>
            <person name="Wilkins M.J."/>
            <person name="Karaoz U."/>
            <person name="Brodie E.L."/>
            <person name="Williams K.H."/>
            <person name="Hubbard S.S."/>
            <person name="Banfield J.F."/>
        </authorList>
    </citation>
    <scope>NUCLEOTIDE SEQUENCE [LARGE SCALE GENOMIC DNA]</scope>
</reference>
<evidence type="ECO:0000256" key="1">
    <source>
        <dbReference type="ARBA" id="ARBA00008987"/>
    </source>
</evidence>
<evidence type="ECO:0000256" key="7">
    <source>
        <dbReference type="PIRNR" id="PIRNR000077"/>
    </source>
</evidence>
<evidence type="ECO:0000256" key="6">
    <source>
        <dbReference type="NCBIfam" id="TIGR01068"/>
    </source>
</evidence>
<dbReference type="InterPro" id="IPR036249">
    <property type="entry name" value="Thioredoxin-like_sf"/>
</dbReference>
<feature type="domain" description="Thioredoxin" evidence="10">
    <location>
        <begin position="1"/>
        <end position="114"/>
    </location>
</feature>
<feature type="active site" description="Nucleophile" evidence="8">
    <location>
        <position position="41"/>
    </location>
</feature>
<name>A0A1F5E3J9_9BACT</name>
<evidence type="ECO:0000256" key="8">
    <source>
        <dbReference type="PIRSR" id="PIRSR000077-1"/>
    </source>
</evidence>
<dbReference type="NCBIfam" id="TIGR01068">
    <property type="entry name" value="thioredoxin"/>
    <property type="match status" value="1"/>
</dbReference>
<dbReference type="SUPFAM" id="SSF52833">
    <property type="entry name" value="Thioredoxin-like"/>
    <property type="match status" value="1"/>
</dbReference>
<feature type="active site" description="Nucleophile" evidence="8">
    <location>
        <position position="38"/>
    </location>
</feature>
<evidence type="ECO:0000313" key="11">
    <source>
        <dbReference type="EMBL" id="OGD61987.1"/>
    </source>
</evidence>
<feature type="site" description="Contributes to redox potential value" evidence="8">
    <location>
        <position position="39"/>
    </location>
</feature>
<dbReference type="Gene3D" id="3.40.30.10">
    <property type="entry name" value="Glutaredoxin"/>
    <property type="match status" value="1"/>
</dbReference>
<keyword evidence="3" id="KW-0249">Electron transport</keyword>
<comment type="similarity">
    <text evidence="1 7">Belongs to the thioredoxin family.</text>
</comment>
<feature type="disulfide bond" description="Redox-active" evidence="9">
    <location>
        <begin position="38"/>
        <end position="41"/>
    </location>
</feature>
<evidence type="ECO:0000256" key="2">
    <source>
        <dbReference type="ARBA" id="ARBA00022448"/>
    </source>
</evidence>
<dbReference type="AlphaFoldDB" id="A0A1F5E3J9"/>
<dbReference type="InterPro" id="IPR013766">
    <property type="entry name" value="Thioredoxin_domain"/>
</dbReference>
<evidence type="ECO:0000256" key="5">
    <source>
        <dbReference type="ARBA" id="ARBA00023284"/>
    </source>
</evidence>
<comment type="caution">
    <text evidence="11">The sequence shown here is derived from an EMBL/GenBank/DDBJ whole genome shotgun (WGS) entry which is preliminary data.</text>
</comment>
<dbReference type="EMBL" id="MEZY01000057">
    <property type="protein sequence ID" value="OGD61987.1"/>
    <property type="molecule type" value="Genomic_DNA"/>
</dbReference>
<dbReference type="PANTHER" id="PTHR45663:SF11">
    <property type="entry name" value="GEO12009P1"/>
    <property type="match status" value="1"/>
</dbReference>
<dbReference type="Proteomes" id="UP000178583">
    <property type="component" value="Unassembled WGS sequence"/>
</dbReference>
<gene>
    <name evidence="11" type="ORF">A2215_04515</name>
</gene>
<dbReference type="PROSITE" id="PS51352">
    <property type="entry name" value="THIOREDOXIN_2"/>
    <property type="match status" value="1"/>
</dbReference>
<dbReference type="PANTHER" id="PTHR45663">
    <property type="entry name" value="GEO12009P1"/>
    <property type="match status" value="1"/>
</dbReference>
<dbReference type="PRINTS" id="PR00421">
    <property type="entry name" value="THIOREDOXIN"/>
</dbReference>
<feature type="site" description="Deprotonates C-terminal active site Cys" evidence="8">
    <location>
        <position position="32"/>
    </location>
</feature>
<proteinExistence type="inferred from homology"/>
<organism evidence="11 12">
    <name type="scientific">Candidatus Berkelbacteria bacterium RIFOXYA2_FULL_43_10</name>
    <dbReference type="NCBI Taxonomy" id="1797472"/>
    <lineage>
        <taxon>Bacteria</taxon>
        <taxon>Candidatus Berkelbacteria</taxon>
    </lineage>
</organism>
<dbReference type="InterPro" id="IPR017937">
    <property type="entry name" value="Thioredoxin_CS"/>
</dbReference>